<proteinExistence type="predicted"/>
<accession>A0A7K3QW21</accession>
<evidence type="ECO:0000256" key="1">
    <source>
        <dbReference type="SAM" id="MobiDB-lite"/>
    </source>
</evidence>
<protein>
    <submittedName>
        <fullName evidence="2">Uncharacterized protein</fullName>
    </submittedName>
</protein>
<sequence>MLGLGDGIAEVEGEAVTGPDTEGDGGIDGVAAGCVLGTGAGAGLLTGGEEVAARGEAEDRAGKGRAVGLDDGEATAVGRMTRVPGTGVRPVGCGSRPGRLTGGVRGRT</sequence>
<dbReference type="AlphaFoldDB" id="A0A7K3QW21"/>
<organism evidence="2 3">
    <name type="scientific">Streptomyces bauhiniae</name>
    <dbReference type="NCBI Taxonomy" id="2340725"/>
    <lineage>
        <taxon>Bacteria</taxon>
        <taxon>Bacillati</taxon>
        <taxon>Actinomycetota</taxon>
        <taxon>Actinomycetes</taxon>
        <taxon>Kitasatosporales</taxon>
        <taxon>Streptomycetaceae</taxon>
        <taxon>Streptomyces</taxon>
    </lineage>
</organism>
<comment type="caution">
    <text evidence="2">The sequence shown here is derived from an EMBL/GenBank/DDBJ whole genome shotgun (WGS) entry which is preliminary data.</text>
</comment>
<reference evidence="2 3" key="1">
    <citation type="submission" date="2020-01" db="EMBL/GenBank/DDBJ databases">
        <title>Insect and environment-associated Actinomycetes.</title>
        <authorList>
            <person name="Currrie C."/>
            <person name="Chevrette M."/>
            <person name="Carlson C."/>
            <person name="Stubbendieck R."/>
            <person name="Wendt-Pienkowski E."/>
        </authorList>
    </citation>
    <scope>NUCLEOTIDE SEQUENCE [LARGE SCALE GENOMIC DNA]</scope>
    <source>
        <strain evidence="2 3">SID7754</strain>
    </source>
</reference>
<gene>
    <name evidence="2" type="ORF">G3I21_20560</name>
</gene>
<feature type="non-terminal residue" evidence="2">
    <location>
        <position position="108"/>
    </location>
</feature>
<evidence type="ECO:0000313" key="2">
    <source>
        <dbReference type="EMBL" id="NEB94049.1"/>
    </source>
</evidence>
<dbReference type="EMBL" id="JAAGMR010000226">
    <property type="protein sequence ID" value="NEB94049.1"/>
    <property type="molecule type" value="Genomic_DNA"/>
</dbReference>
<name>A0A7K3QW21_9ACTN</name>
<feature type="region of interest" description="Disordered" evidence="1">
    <location>
        <begin position="82"/>
        <end position="108"/>
    </location>
</feature>
<feature type="region of interest" description="Disordered" evidence="1">
    <location>
        <begin position="1"/>
        <end position="25"/>
    </location>
</feature>
<evidence type="ECO:0000313" key="3">
    <source>
        <dbReference type="Proteomes" id="UP000470520"/>
    </source>
</evidence>
<dbReference type="Proteomes" id="UP000470520">
    <property type="component" value="Unassembled WGS sequence"/>
</dbReference>